<protein>
    <submittedName>
        <fullName evidence="1">Uncharacterized protein</fullName>
    </submittedName>
</protein>
<gene>
    <name evidence="1" type="ORF">EZJ55_20305</name>
</gene>
<dbReference type="AlphaFoldDB" id="A0A5J5LZF9"/>
<dbReference type="EMBL" id="SRLN01000012">
    <property type="protein sequence ID" value="KAB0242539.1"/>
    <property type="molecule type" value="Genomic_DNA"/>
</dbReference>
<sequence>MGRINKNNLLSPVSCLLSPDSETTGSLLLNRLSWIWWVKCILRYIPPSEGVERTTKTQRTQRLIDPMSVKLITQNLEEPSI</sequence>
<reference evidence="2" key="1">
    <citation type="submission" date="2019-04" db="EMBL/GenBank/DDBJ databases">
        <title>Microviridin 1777: A Toxic Chymotrypsin Inhibitor Discovered by a Metabologenomic Approach.</title>
        <authorList>
            <person name="Sieber S."/>
            <person name="Grendelmeier S.M."/>
            <person name="Harris L.A."/>
            <person name="Mitchell D.A."/>
            <person name="Gademann K."/>
        </authorList>
    </citation>
    <scope>NUCLEOTIDE SEQUENCE [LARGE SCALE GENOMIC DNA]</scope>
    <source>
        <strain evidence="2">EAWAG127a</strain>
    </source>
</reference>
<proteinExistence type="predicted"/>
<accession>A0A5J5LZF9</accession>
<evidence type="ECO:0000313" key="1">
    <source>
        <dbReference type="EMBL" id="KAB0242539.1"/>
    </source>
</evidence>
<organism evidence="1 2">
    <name type="scientific">Microcystis aeruginosa EAWAG127a</name>
    <dbReference type="NCBI Taxonomy" id="2529855"/>
    <lineage>
        <taxon>Bacteria</taxon>
        <taxon>Bacillati</taxon>
        <taxon>Cyanobacteriota</taxon>
        <taxon>Cyanophyceae</taxon>
        <taxon>Oscillatoriophycideae</taxon>
        <taxon>Chroococcales</taxon>
        <taxon>Microcystaceae</taxon>
        <taxon>Microcystis</taxon>
    </lineage>
</organism>
<evidence type="ECO:0000313" key="2">
    <source>
        <dbReference type="Proteomes" id="UP000325636"/>
    </source>
</evidence>
<dbReference type="Proteomes" id="UP000325636">
    <property type="component" value="Unassembled WGS sequence"/>
</dbReference>
<name>A0A5J5LZF9_MICAE</name>
<comment type="caution">
    <text evidence="1">The sequence shown here is derived from an EMBL/GenBank/DDBJ whole genome shotgun (WGS) entry which is preliminary data.</text>
</comment>